<dbReference type="InterPro" id="IPR029241">
    <property type="entry name" value="TSGA13"/>
</dbReference>
<gene>
    <name evidence="1" type="ORF">GSONMT00042392001</name>
</gene>
<dbReference type="PANTHER" id="PTHR37352:SF1">
    <property type="entry name" value="TESTIS-SPECIFIC GENE 13 PROTEIN"/>
    <property type="match status" value="1"/>
</dbReference>
<dbReference type="PANTHER" id="PTHR37352">
    <property type="entry name" value="TESTIS-SPECIFIC GENE 13 PROTEIN"/>
    <property type="match status" value="1"/>
</dbReference>
<evidence type="ECO:0000313" key="2">
    <source>
        <dbReference type="Proteomes" id="UP000193380"/>
    </source>
</evidence>
<reference evidence="1" key="2">
    <citation type="submission" date="2014-03" db="EMBL/GenBank/DDBJ databases">
        <authorList>
            <person name="Genoscope - CEA"/>
        </authorList>
    </citation>
    <scope>NUCLEOTIDE SEQUENCE</scope>
</reference>
<dbReference type="Proteomes" id="UP000193380">
    <property type="component" value="Unassembled WGS sequence"/>
</dbReference>
<protein>
    <submittedName>
        <fullName evidence="1">Uncharacterized protein</fullName>
    </submittedName>
</protein>
<name>A0A060YVJ8_ONCMY</name>
<dbReference type="Pfam" id="PF14994">
    <property type="entry name" value="TSGA13"/>
    <property type="match status" value="1"/>
</dbReference>
<dbReference type="AlphaFoldDB" id="A0A060YVJ8"/>
<dbReference type="PaxDb" id="8022-A0A060YVJ8"/>
<evidence type="ECO:0000313" key="1">
    <source>
        <dbReference type="EMBL" id="CDQ95751.1"/>
    </source>
</evidence>
<sequence>MTSPKTCRMHCCILNMMELLSLKPLNHNVSILSLSQLVFEFSMQAKKALGNKAFLQPVNKDEIIAPKAREIYQKAKVLDSKEIWNILREESESKLAIMETAIGGPSVIKAFNDRMECQKLLEVQGQGKSSRHKNRVALMFKASEANLDRTALLIANNPLPDLHNLKEGDSPTKYLAGNPPAPAKRLEAIRGRQSGLPPLKHPLKLPSGMRRDVSKRSSRAPSWVQTSLCVQFSEDRSTFSDRDNWQEGTALDLTQSTEVKDQCSELCEPLTLSALLETAVTVTAPGQGAFRYGQTAYWNVTNSCELPP</sequence>
<reference evidence="1" key="1">
    <citation type="journal article" date="2014" name="Nat. Commun.">
        <title>The rainbow trout genome provides novel insights into evolution after whole-genome duplication in vertebrates.</title>
        <authorList>
            <person name="Berthelot C."/>
            <person name="Brunet F."/>
            <person name="Chalopin D."/>
            <person name="Juanchich A."/>
            <person name="Bernard M."/>
            <person name="Noel B."/>
            <person name="Bento P."/>
            <person name="Da Silva C."/>
            <person name="Labadie K."/>
            <person name="Alberti A."/>
            <person name="Aury J.M."/>
            <person name="Louis A."/>
            <person name="Dehais P."/>
            <person name="Bardou P."/>
            <person name="Montfort J."/>
            <person name="Klopp C."/>
            <person name="Cabau C."/>
            <person name="Gaspin C."/>
            <person name="Thorgaard G.H."/>
            <person name="Boussaha M."/>
            <person name="Quillet E."/>
            <person name="Guyomard R."/>
            <person name="Galiana D."/>
            <person name="Bobe J."/>
            <person name="Volff J.N."/>
            <person name="Genet C."/>
            <person name="Wincker P."/>
            <person name="Jaillon O."/>
            <person name="Roest Crollius H."/>
            <person name="Guiguen Y."/>
        </authorList>
    </citation>
    <scope>NUCLEOTIDE SEQUENCE [LARGE SCALE GENOMIC DNA]</scope>
</reference>
<organism evidence="1 2">
    <name type="scientific">Oncorhynchus mykiss</name>
    <name type="common">Rainbow trout</name>
    <name type="synonym">Salmo gairdneri</name>
    <dbReference type="NCBI Taxonomy" id="8022"/>
    <lineage>
        <taxon>Eukaryota</taxon>
        <taxon>Metazoa</taxon>
        <taxon>Chordata</taxon>
        <taxon>Craniata</taxon>
        <taxon>Vertebrata</taxon>
        <taxon>Euteleostomi</taxon>
        <taxon>Actinopterygii</taxon>
        <taxon>Neopterygii</taxon>
        <taxon>Teleostei</taxon>
        <taxon>Protacanthopterygii</taxon>
        <taxon>Salmoniformes</taxon>
        <taxon>Salmonidae</taxon>
        <taxon>Salmoninae</taxon>
        <taxon>Oncorhynchus</taxon>
    </lineage>
</organism>
<dbReference type="STRING" id="8022.A0A060YVJ8"/>
<dbReference type="EMBL" id="FR922525">
    <property type="protein sequence ID" value="CDQ95751.1"/>
    <property type="molecule type" value="Genomic_DNA"/>
</dbReference>
<proteinExistence type="predicted"/>
<accession>A0A060YVJ8</accession>